<dbReference type="SUPFAM" id="SSF103473">
    <property type="entry name" value="MFS general substrate transporter"/>
    <property type="match status" value="1"/>
</dbReference>
<evidence type="ECO:0000256" key="5">
    <source>
        <dbReference type="ARBA" id="ARBA00023136"/>
    </source>
</evidence>
<accession>A0A8S2ID10</accession>
<dbReference type="PANTHER" id="PTHR43791:SF36">
    <property type="entry name" value="TRANSPORTER, PUTATIVE (AFU_ORTHOLOGUE AFUA_6G08340)-RELATED"/>
    <property type="match status" value="1"/>
</dbReference>
<name>A0A8S2ID10_9BILA</name>
<evidence type="ECO:0000256" key="1">
    <source>
        <dbReference type="ARBA" id="ARBA00004141"/>
    </source>
</evidence>
<evidence type="ECO:0000256" key="3">
    <source>
        <dbReference type="ARBA" id="ARBA00022692"/>
    </source>
</evidence>
<comment type="caution">
    <text evidence="8">The sequence shown here is derived from an EMBL/GenBank/DDBJ whole genome shotgun (WGS) entry which is preliminary data.</text>
</comment>
<feature type="transmembrane region" description="Helical" evidence="6">
    <location>
        <begin position="66"/>
        <end position="88"/>
    </location>
</feature>
<evidence type="ECO:0000313" key="7">
    <source>
        <dbReference type="EMBL" id="CAF0970489.1"/>
    </source>
</evidence>
<dbReference type="AlphaFoldDB" id="A0A8S2ID10"/>
<evidence type="ECO:0000313" key="9">
    <source>
        <dbReference type="Proteomes" id="UP000682733"/>
    </source>
</evidence>
<keyword evidence="3 6" id="KW-0812">Transmembrane</keyword>
<dbReference type="Proteomes" id="UP000677228">
    <property type="component" value="Unassembled WGS sequence"/>
</dbReference>
<dbReference type="InterPro" id="IPR036259">
    <property type="entry name" value="MFS_trans_sf"/>
</dbReference>
<keyword evidence="4 6" id="KW-1133">Transmembrane helix</keyword>
<dbReference type="EMBL" id="CAJNOK010005378">
    <property type="protein sequence ID" value="CAF0970489.1"/>
    <property type="molecule type" value="Genomic_DNA"/>
</dbReference>
<dbReference type="GO" id="GO:0022857">
    <property type="term" value="F:transmembrane transporter activity"/>
    <property type="evidence" value="ECO:0007669"/>
    <property type="project" value="TreeGrafter"/>
</dbReference>
<gene>
    <name evidence="7" type="ORF">OVA965_LOCUS13071</name>
    <name evidence="8" type="ORF">TMI583_LOCUS13075</name>
</gene>
<feature type="transmembrane region" description="Helical" evidence="6">
    <location>
        <begin position="7"/>
        <end position="25"/>
    </location>
</feature>
<evidence type="ECO:0000313" key="8">
    <source>
        <dbReference type="EMBL" id="CAF3741904.1"/>
    </source>
</evidence>
<proteinExistence type="predicted"/>
<organism evidence="8 9">
    <name type="scientific">Didymodactylos carnosus</name>
    <dbReference type="NCBI Taxonomy" id="1234261"/>
    <lineage>
        <taxon>Eukaryota</taxon>
        <taxon>Metazoa</taxon>
        <taxon>Spiralia</taxon>
        <taxon>Gnathifera</taxon>
        <taxon>Rotifera</taxon>
        <taxon>Eurotatoria</taxon>
        <taxon>Bdelloidea</taxon>
        <taxon>Philodinida</taxon>
        <taxon>Philodinidae</taxon>
        <taxon>Didymodactylos</taxon>
    </lineage>
</organism>
<comment type="subcellular location">
    <subcellularLocation>
        <location evidence="1">Membrane</location>
        <topology evidence="1">Multi-pass membrane protein</topology>
    </subcellularLocation>
</comment>
<feature type="transmembrane region" description="Helical" evidence="6">
    <location>
        <begin position="100"/>
        <end position="120"/>
    </location>
</feature>
<evidence type="ECO:0000256" key="2">
    <source>
        <dbReference type="ARBA" id="ARBA00022448"/>
    </source>
</evidence>
<dbReference type="Proteomes" id="UP000682733">
    <property type="component" value="Unassembled WGS sequence"/>
</dbReference>
<protein>
    <submittedName>
        <fullName evidence="8">Uncharacterized protein</fullName>
    </submittedName>
</protein>
<keyword evidence="2" id="KW-0813">Transport</keyword>
<dbReference type="GO" id="GO:0016020">
    <property type="term" value="C:membrane"/>
    <property type="evidence" value="ECO:0007669"/>
    <property type="project" value="UniProtKB-SubCell"/>
</dbReference>
<feature type="non-terminal residue" evidence="8">
    <location>
        <position position="159"/>
    </location>
</feature>
<feature type="transmembrane region" description="Helical" evidence="6">
    <location>
        <begin position="31"/>
        <end position="54"/>
    </location>
</feature>
<evidence type="ECO:0000256" key="4">
    <source>
        <dbReference type="ARBA" id="ARBA00022989"/>
    </source>
</evidence>
<dbReference type="Gene3D" id="1.20.1250.20">
    <property type="entry name" value="MFS general substrate transporter like domains"/>
    <property type="match status" value="1"/>
</dbReference>
<keyword evidence="5 6" id="KW-0472">Membrane</keyword>
<dbReference type="PANTHER" id="PTHR43791">
    <property type="entry name" value="PERMEASE-RELATED"/>
    <property type="match status" value="1"/>
</dbReference>
<evidence type="ECO:0000256" key="6">
    <source>
        <dbReference type="SAM" id="Phobius"/>
    </source>
</evidence>
<dbReference type="EMBL" id="CAJOBA010005384">
    <property type="protein sequence ID" value="CAF3741904.1"/>
    <property type="molecule type" value="Genomic_DNA"/>
</dbReference>
<sequence length="159" mass="17813">FVERSLHLVFINLFSICGFLILMFVDRKQVSVLYFGAILITAGVYANVSVKIAWFNNNFGGLTRRAVACAAIVSFGTIGGAIGGQLYPSSTKPKYFMGNTIALSCICAQTILVILLRVVFMYENHRRKHLNDEQKENECNYYGGLELVGDRHPDFIYTL</sequence>
<reference evidence="8" key="1">
    <citation type="submission" date="2021-02" db="EMBL/GenBank/DDBJ databases">
        <authorList>
            <person name="Nowell W R."/>
        </authorList>
    </citation>
    <scope>NUCLEOTIDE SEQUENCE</scope>
</reference>